<proteinExistence type="predicted"/>
<protein>
    <submittedName>
        <fullName evidence="3">Uncharacterized protein</fullName>
    </submittedName>
</protein>
<name>A0AA85F3S9_9TREM</name>
<evidence type="ECO:0000313" key="2">
    <source>
        <dbReference type="Proteomes" id="UP000050792"/>
    </source>
</evidence>
<evidence type="ECO:0000256" key="1">
    <source>
        <dbReference type="SAM" id="MobiDB-lite"/>
    </source>
</evidence>
<evidence type="ECO:0000313" key="3">
    <source>
        <dbReference type="WBParaSite" id="SRDH1_33290.1"/>
    </source>
</evidence>
<organism evidence="2 3">
    <name type="scientific">Schistosoma rodhaini</name>
    <dbReference type="NCBI Taxonomy" id="6188"/>
    <lineage>
        <taxon>Eukaryota</taxon>
        <taxon>Metazoa</taxon>
        <taxon>Spiralia</taxon>
        <taxon>Lophotrochozoa</taxon>
        <taxon>Platyhelminthes</taxon>
        <taxon>Trematoda</taxon>
        <taxon>Digenea</taxon>
        <taxon>Strigeidida</taxon>
        <taxon>Schistosomatoidea</taxon>
        <taxon>Schistosomatidae</taxon>
        <taxon>Schistosoma</taxon>
    </lineage>
</organism>
<reference evidence="3" key="2">
    <citation type="submission" date="2023-11" db="UniProtKB">
        <authorList>
            <consortium name="WormBaseParasite"/>
        </authorList>
    </citation>
    <scope>IDENTIFICATION</scope>
</reference>
<accession>A0AA85F3S9</accession>
<feature type="compositionally biased region" description="Low complexity" evidence="1">
    <location>
        <begin position="37"/>
        <end position="52"/>
    </location>
</feature>
<feature type="compositionally biased region" description="Low complexity" evidence="1">
    <location>
        <begin position="9"/>
        <end position="22"/>
    </location>
</feature>
<dbReference type="Proteomes" id="UP000050792">
    <property type="component" value="Unassembled WGS sequence"/>
</dbReference>
<sequence length="494" mass="54434">MYETDDTINESNSPVSHPNSPSITGTNSKSGRESFLSSTSSGHSENTSFSFTTETCSSSPHFLPLSITPLATIQNVERLLLQRNYVNSVLKENGFQETFIDHIADDLCTSPKSQLVEVINNDDEDMDSHNHSLLRDLKSVEGPFKHHTNIQHSNTYLPTRNLSSRIPKPSGLLPNESSGLTSIHIQPSVSRSPRHLKSDVYSKYLRLLPLVSSDNLFHRRSTLNQSFVTNLNVYLTSPVCCTQTLVSSKTSVPTSSSLQSLLQRSSEILPLMTRSGIEKPNVSNLHSVENPNAFVVKKTDCRSVRRRSTTNVSISDILSLTSTSLSVPGKQSFQGEKLVVKAKRQLQDVFSVMAGNFSSWLIQLIPDLESSYTSDSDQNRGQIDKRSPTSFLSHIIHDNQPTFIISLHGGGCSTTNFVSSSSSSDSTSLLIQLNAFSQSSFNTHLFDHSSGLSSTSSQEHKGLDNGRNNLGTCGRYHLRLALSPNFCRHKVTVN</sequence>
<feature type="region of interest" description="Disordered" evidence="1">
    <location>
        <begin position="1"/>
        <end position="52"/>
    </location>
</feature>
<reference evidence="2" key="1">
    <citation type="submission" date="2022-06" db="EMBL/GenBank/DDBJ databases">
        <authorList>
            <person name="Berger JAMES D."/>
            <person name="Berger JAMES D."/>
        </authorList>
    </citation>
    <scope>NUCLEOTIDE SEQUENCE [LARGE SCALE GENOMIC DNA]</scope>
</reference>
<dbReference type="AlphaFoldDB" id="A0AA85F3S9"/>
<dbReference type="WBParaSite" id="SRDH1_33290.1">
    <property type="protein sequence ID" value="SRDH1_33290.1"/>
    <property type="gene ID" value="SRDH1_33290"/>
</dbReference>
<keyword evidence="2" id="KW-1185">Reference proteome</keyword>